<keyword evidence="2" id="KW-1185">Reference proteome</keyword>
<gene>
    <name evidence="1" type="ORF">GCU56_13310</name>
</gene>
<organism evidence="1 2">
    <name type="scientific">Geodermatophilus sabuli</name>
    <dbReference type="NCBI Taxonomy" id="1564158"/>
    <lineage>
        <taxon>Bacteria</taxon>
        <taxon>Bacillati</taxon>
        <taxon>Actinomycetota</taxon>
        <taxon>Actinomycetes</taxon>
        <taxon>Geodermatophilales</taxon>
        <taxon>Geodermatophilaceae</taxon>
        <taxon>Geodermatophilus</taxon>
    </lineage>
</organism>
<dbReference type="EMBL" id="JAAGWF010000012">
    <property type="protein sequence ID" value="NEK58846.1"/>
    <property type="molecule type" value="Genomic_DNA"/>
</dbReference>
<comment type="caution">
    <text evidence="1">The sequence shown here is derived from an EMBL/GenBank/DDBJ whole genome shotgun (WGS) entry which is preliminary data.</text>
</comment>
<dbReference type="RefSeq" id="WP_163482212.1">
    <property type="nucleotide sequence ID" value="NZ_JAAGWF010000012.1"/>
</dbReference>
<evidence type="ECO:0000313" key="2">
    <source>
        <dbReference type="Proteomes" id="UP000470246"/>
    </source>
</evidence>
<evidence type="ECO:0000313" key="1">
    <source>
        <dbReference type="EMBL" id="NEK58846.1"/>
    </source>
</evidence>
<dbReference type="Proteomes" id="UP000470246">
    <property type="component" value="Unassembled WGS sequence"/>
</dbReference>
<proteinExistence type="predicted"/>
<sequence length="99" mass="10213">MPAVAALRPTEPIALWDFEDLAEADLEADLSQRLEDAGWVLLRSDGAGASADEMGQIVAAPGARPGRADAVALAWAIRRGGPQALDAHDLGLTAAVLAD</sequence>
<accession>A0A7K3W1U0</accession>
<reference evidence="1 2" key="1">
    <citation type="submission" date="2020-02" db="EMBL/GenBank/DDBJ databases">
        <title>Geodermatophilus sabuli CPCC 205279 I12A-02694.</title>
        <authorList>
            <person name="Jiang Z."/>
        </authorList>
    </citation>
    <scope>NUCLEOTIDE SEQUENCE [LARGE SCALE GENOMIC DNA]</scope>
    <source>
        <strain evidence="1 2">I12A-02694</strain>
    </source>
</reference>
<dbReference type="AlphaFoldDB" id="A0A7K3W1U0"/>
<protein>
    <submittedName>
        <fullName evidence="1">Uncharacterized protein</fullName>
    </submittedName>
</protein>
<name>A0A7K3W1U0_9ACTN</name>